<dbReference type="SUPFAM" id="SSF57959">
    <property type="entry name" value="Leucine zipper domain"/>
    <property type="match status" value="1"/>
</dbReference>
<organism evidence="3 4">
    <name type="scientific">Rhizopus stolonifer</name>
    <name type="common">Rhizopus nigricans</name>
    <dbReference type="NCBI Taxonomy" id="4846"/>
    <lineage>
        <taxon>Eukaryota</taxon>
        <taxon>Fungi</taxon>
        <taxon>Fungi incertae sedis</taxon>
        <taxon>Mucoromycota</taxon>
        <taxon>Mucoromycotina</taxon>
        <taxon>Mucoromycetes</taxon>
        <taxon>Mucorales</taxon>
        <taxon>Mucorineae</taxon>
        <taxon>Rhizopodaceae</taxon>
        <taxon>Rhizopus</taxon>
    </lineage>
</organism>
<name>A0A367JVJ9_RHIST</name>
<protein>
    <recommendedName>
        <fullName evidence="2">BZIP domain-containing protein</fullName>
    </recommendedName>
</protein>
<dbReference type="CDD" id="cd12193">
    <property type="entry name" value="bZIP_GCN4"/>
    <property type="match status" value="1"/>
</dbReference>
<dbReference type="STRING" id="4846.A0A367JVJ9"/>
<keyword evidence="1" id="KW-0175">Coiled coil</keyword>
<dbReference type="PROSITE" id="PS50217">
    <property type="entry name" value="BZIP"/>
    <property type="match status" value="1"/>
</dbReference>
<dbReference type="PROSITE" id="PS00036">
    <property type="entry name" value="BZIP_BASIC"/>
    <property type="match status" value="1"/>
</dbReference>
<sequence length="177" mass="20275">MKETKLNNWGLNVKDLHHWLENDLKANQDTLLSAANKDLIKKRLQTFISTHQEQIPPAIKLMLTLNTSQLPSPPTSLVELAPICTKRKSSEPLDVVLKRQRNTDSARRSRQRKAMRVEALENRIQELTTENNALNVKVAVLESKIGHISEREQRNKQRVLELEAQLAAVHQRLLSNV</sequence>
<reference evidence="3 4" key="1">
    <citation type="journal article" date="2018" name="G3 (Bethesda)">
        <title>Phylogenetic and Phylogenomic Definition of Rhizopus Species.</title>
        <authorList>
            <person name="Gryganskyi A.P."/>
            <person name="Golan J."/>
            <person name="Dolatabadi S."/>
            <person name="Mondo S."/>
            <person name="Robb S."/>
            <person name="Idnurm A."/>
            <person name="Muszewska A."/>
            <person name="Steczkiewicz K."/>
            <person name="Masonjones S."/>
            <person name="Liao H.L."/>
            <person name="Gajdeczka M.T."/>
            <person name="Anike F."/>
            <person name="Vuek A."/>
            <person name="Anishchenko I.M."/>
            <person name="Voigt K."/>
            <person name="de Hoog G.S."/>
            <person name="Smith M.E."/>
            <person name="Heitman J."/>
            <person name="Vilgalys R."/>
            <person name="Stajich J.E."/>
        </authorList>
    </citation>
    <scope>NUCLEOTIDE SEQUENCE [LARGE SCALE GENOMIC DNA]</scope>
    <source>
        <strain evidence="3 4">LSU 92-RS-03</strain>
    </source>
</reference>
<feature type="domain" description="BZIP" evidence="2">
    <location>
        <begin position="98"/>
        <end position="148"/>
    </location>
</feature>
<proteinExistence type="predicted"/>
<evidence type="ECO:0000259" key="2">
    <source>
        <dbReference type="PROSITE" id="PS50217"/>
    </source>
</evidence>
<evidence type="ECO:0000256" key="1">
    <source>
        <dbReference type="SAM" id="Coils"/>
    </source>
</evidence>
<evidence type="ECO:0000313" key="3">
    <source>
        <dbReference type="EMBL" id="RCH93928.1"/>
    </source>
</evidence>
<dbReference type="Pfam" id="PF00170">
    <property type="entry name" value="bZIP_1"/>
    <property type="match status" value="1"/>
</dbReference>
<keyword evidence="4" id="KW-1185">Reference proteome</keyword>
<dbReference type="EMBL" id="PJQM01002625">
    <property type="protein sequence ID" value="RCH93928.1"/>
    <property type="molecule type" value="Genomic_DNA"/>
</dbReference>
<dbReference type="InterPro" id="IPR046347">
    <property type="entry name" value="bZIP_sf"/>
</dbReference>
<dbReference type="GO" id="GO:0003700">
    <property type="term" value="F:DNA-binding transcription factor activity"/>
    <property type="evidence" value="ECO:0007669"/>
    <property type="project" value="InterPro"/>
</dbReference>
<dbReference type="SMART" id="SM00338">
    <property type="entry name" value="BRLZ"/>
    <property type="match status" value="1"/>
</dbReference>
<dbReference type="InterPro" id="IPR004827">
    <property type="entry name" value="bZIP"/>
</dbReference>
<accession>A0A367JVJ9</accession>
<comment type="caution">
    <text evidence="3">The sequence shown here is derived from an EMBL/GenBank/DDBJ whole genome shotgun (WGS) entry which is preliminary data.</text>
</comment>
<evidence type="ECO:0000313" key="4">
    <source>
        <dbReference type="Proteomes" id="UP000253551"/>
    </source>
</evidence>
<gene>
    <name evidence="3" type="ORF">CU098_009031</name>
</gene>
<dbReference type="AlphaFoldDB" id="A0A367JVJ9"/>
<feature type="coiled-coil region" evidence="1">
    <location>
        <begin position="110"/>
        <end position="144"/>
    </location>
</feature>
<dbReference type="OrthoDB" id="2257100at2759"/>
<dbReference type="Gene3D" id="3.30.160.60">
    <property type="entry name" value="Classic Zinc Finger"/>
    <property type="match status" value="1"/>
</dbReference>
<dbReference type="Proteomes" id="UP000253551">
    <property type="component" value="Unassembled WGS sequence"/>
</dbReference>